<feature type="compositionally biased region" description="Basic and acidic residues" evidence="1">
    <location>
        <begin position="63"/>
        <end position="93"/>
    </location>
</feature>
<evidence type="ECO:0000313" key="3">
    <source>
        <dbReference type="Proteomes" id="UP000230233"/>
    </source>
</evidence>
<feature type="region of interest" description="Disordered" evidence="1">
    <location>
        <begin position="1"/>
        <end position="32"/>
    </location>
</feature>
<name>A0A2G5SLB8_9PELO</name>
<dbReference type="Proteomes" id="UP000230233">
    <property type="component" value="Chromosome X"/>
</dbReference>
<evidence type="ECO:0000313" key="2">
    <source>
        <dbReference type="EMBL" id="PIC15693.1"/>
    </source>
</evidence>
<reference evidence="3" key="1">
    <citation type="submission" date="2017-10" db="EMBL/GenBank/DDBJ databases">
        <title>Rapid genome shrinkage in a self-fertile nematode reveals novel sperm competition proteins.</title>
        <authorList>
            <person name="Yin D."/>
            <person name="Schwarz E.M."/>
            <person name="Thomas C.G."/>
            <person name="Felde R.L."/>
            <person name="Korf I.F."/>
            <person name="Cutter A.D."/>
            <person name="Schartner C.M."/>
            <person name="Ralston E.J."/>
            <person name="Meyer B.J."/>
            <person name="Haag E.S."/>
        </authorList>
    </citation>
    <scope>NUCLEOTIDE SEQUENCE [LARGE SCALE GENOMIC DNA]</scope>
    <source>
        <strain evidence="3">JU1422</strain>
    </source>
</reference>
<proteinExistence type="predicted"/>
<evidence type="ECO:0000256" key="1">
    <source>
        <dbReference type="SAM" id="MobiDB-lite"/>
    </source>
</evidence>
<dbReference type="OrthoDB" id="5876257at2759"/>
<dbReference type="EMBL" id="PDUG01000006">
    <property type="protein sequence ID" value="PIC15693.1"/>
    <property type="molecule type" value="Genomic_DNA"/>
</dbReference>
<comment type="caution">
    <text evidence="2">The sequence shown here is derived from an EMBL/GenBank/DDBJ whole genome shotgun (WGS) entry which is preliminary data.</text>
</comment>
<feature type="region of interest" description="Disordered" evidence="1">
    <location>
        <begin position="63"/>
        <end position="111"/>
    </location>
</feature>
<organism evidence="2 3">
    <name type="scientific">Caenorhabditis nigoni</name>
    <dbReference type="NCBI Taxonomy" id="1611254"/>
    <lineage>
        <taxon>Eukaryota</taxon>
        <taxon>Metazoa</taxon>
        <taxon>Ecdysozoa</taxon>
        <taxon>Nematoda</taxon>
        <taxon>Chromadorea</taxon>
        <taxon>Rhabditida</taxon>
        <taxon>Rhabditina</taxon>
        <taxon>Rhabditomorpha</taxon>
        <taxon>Rhabditoidea</taxon>
        <taxon>Rhabditidae</taxon>
        <taxon>Peloderinae</taxon>
        <taxon>Caenorhabditis</taxon>
    </lineage>
</organism>
<feature type="compositionally biased region" description="Polar residues" evidence="1">
    <location>
        <begin position="1"/>
        <end position="17"/>
    </location>
</feature>
<protein>
    <submittedName>
        <fullName evidence="2">Uncharacterized protein</fullName>
    </submittedName>
</protein>
<accession>A0A2G5SLB8</accession>
<dbReference type="AlphaFoldDB" id="A0A2G5SLB8"/>
<keyword evidence="3" id="KW-1185">Reference proteome</keyword>
<gene>
    <name evidence="2" type="primary">Cni-F18G5.6</name>
    <name evidence="2" type="synonym">Cnig_chr_X.g22566</name>
    <name evidence="2" type="ORF">B9Z55_022566</name>
</gene>
<sequence length="161" mass="18535">MSGDQNEVNSVPRSSTEQSEDDMEPVGTGPVVVLNQSRKMSIYGPNFKFGPLQLRRQRLLTKMKDEAEAAMAERTEQLKSEDEQQKKRQEEKMKRRKTSKKDKNDENVSEPGYCSAIASSLLVSWRPSEKKTFRRNSENDIIFGTKKPISMVFEMTSMFFL</sequence>